<evidence type="ECO:0000313" key="3">
    <source>
        <dbReference type="Proteomes" id="UP001472677"/>
    </source>
</evidence>
<evidence type="ECO:0000313" key="2">
    <source>
        <dbReference type="EMBL" id="KAK8494730.1"/>
    </source>
</evidence>
<keyword evidence="1" id="KW-0732">Signal</keyword>
<gene>
    <name evidence="2" type="ORF">V6N12_076182</name>
</gene>
<evidence type="ECO:0000256" key="1">
    <source>
        <dbReference type="SAM" id="SignalP"/>
    </source>
</evidence>
<accession>A0ABR2AMF4</accession>
<dbReference type="Proteomes" id="UP001472677">
    <property type="component" value="Unassembled WGS sequence"/>
</dbReference>
<organism evidence="2 3">
    <name type="scientific">Hibiscus sabdariffa</name>
    <name type="common">roselle</name>
    <dbReference type="NCBI Taxonomy" id="183260"/>
    <lineage>
        <taxon>Eukaryota</taxon>
        <taxon>Viridiplantae</taxon>
        <taxon>Streptophyta</taxon>
        <taxon>Embryophyta</taxon>
        <taxon>Tracheophyta</taxon>
        <taxon>Spermatophyta</taxon>
        <taxon>Magnoliopsida</taxon>
        <taxon>eudicotyledons</taxon>
        <taxon>Gunneridae</taxon>
        <taxon>Pentapetalae</taxon>
        <taxon>rosids</taxon>
        <taxon>malvids</taxon>
        <taxon>Malvales</taxon>
        <taxon>Malvaceae</taxon>
        <taxon>Malvoideae</taxon>
        <taxon>Hibiscus</taxon>
    </lineage>
</organism>
<proteinExistence type="predicted"/>
<reference evidence="2 3" key="1">
    <citation type="journal article" date="2024" name="G3 (Bethesda)">
        <title>Genome assembly of Hibiscus sabdariffa L. provides insights into metabolisms of medicinal natural products.</title>
        <authorList>
            <person name="Kim T."/>
        </authorList>
    </citation>
    <scope>NUCLEOTIDE SEQUENCE [LARGE SCALE GENOMIC DNA]</scope>
    <source>
        <strain evidence="2">TK-2024</strain>
        <tissue evidence="2">Old leaves</tissue>
    </source>
</reference>
<keyword evidence="3" id="KW-1185">Reference proteome</keyword>
<comment type="caution">
    <text evidence="2">The sequence shown here is derived from an EMBL/GenBank/DDBJ whole genome shotgun (WGS) entry which is preliminary data.</text>
</comment>
<evidence type="ECO:0008006" key="4">
    <source>
        <dbReference type="Google" id="ProtNLM"/>
    </source>
</evidence>
<sequence>MTSCKLLFLLLFIGAFVVYSTATSRKLTGGFGDEKTLFRRPPGIGGGLGGGSGGGFGGGGGAGFGGGAGAGGGGGLGGGGGGGFGGGGGGGGGMGGGAGGGFGFGAELELELEVVLVVVAEVDLVEAVELAQVVVLAVELVQVVGLESMIKEKKTALKPKVKSFKVRVTRVNKADIGKILMEEERLGSLETQLIVKESCPNGIRFGIIFNILESPQDGDQGIAALALTTFLSSVSDERKL</sequence>
<feature type="chain" id="PRO_5047482634" description="Glycine-rich protein" evidence="1">
    <location>
        <begin position="23"/>
        <end position="240"/>
    </location>
</feature>
<feature type="signal peptide" evidence="1">
    <location>
        <begin position="1"/>
        <end position="22"/>
    </location>
</feature>
<protein>
    <recommendedName>
        <fullName evidence="4">Glycine-rich protein</fullName>
    </recommendedName>
</protein>
<dbReference type="EMBL" id="JBBPBM010000500">
    <property type="protein sequence ID" value="KAK8494730.1"/>
    <property type="molecule type" value="Genomic_DNA"/>
</dbReference>
<name>A0ABR2AMF4_9ROSI</name>